<dbReference type="RefSeq" id="WP_010745406.1">
    <property type="nucleotide sequence ID" value="NZ_BAAAXM010000062.1"/>
</dbReference>
<evidence type="ECO:0000256" key="1">
    <source>
        <dbReference type="SAM" id="Phobius"/>
    </source>
</evidence>
<dbReference type="AlphaFoldDB" id="A0AAW8T0X0"/>
<reference evidence="2" key="1">
    <citation type="submission" date="2023-03" db="EMBL/GenBank/DDBJ databases">
        <authorList>
            <person name="Shen W."/>
            <person name="Cai J."/>
        </authorList>
    </citation>
    <scope>NUCLEOTIDE SEQUENCE</scope>
    <source>
        <strain evidence="2">B646-2</strain>
    </source>
</reference>
<keyword evidence="1" id="KW-0472">Membrane</keyword>
<gene>
    <name evidence="2" type="ORF">P7D78_16520</name>
</gene>
<dbReference type="GeneID" id="67041009"/>
<accession>A0AAW8T0X0</accession>
<feature type="transmembrane region" description="Helical" evidence="1">
    <location>
        <begin position="134"/>
        <end position="158"/>
    </location>
</feature>
<name>A0AAW8T0X0_9ENTE</name>
<proteinExistence type="predicted"/>
<feature type="transmembrane region" description="Helical" evidence="1">
    <location>
        <begin position="63"/>
        <end position="82"/>
    </location>
</feature>
<keyword evidence="1" id="KW-1133">Transmembrane helix</keyword>
<protein>
    <recommendedName>
        <fullName evidence="4">Antibiotic ABC transporter permease</fullName>
    </recommendedName>
</protein>
<feature type="transmembrane region" description="Helical" evidence="1">
    <location>
        <begin position="103"/>
        <end position="128"/>
    </location>
</feature>
<feature type="transmembrane region" description="Helical" evidence="1">
    <location>
        <begin position="20"/>
        <end position="43"/>
    </location>
</feature>
<organism evidence="2 3">
    <name type="scientific">Enterococcus raffinosus</name>
    <dbReference type="NCBI Taxonomy" id="71452"/>
    <lineage>
        <taxon>Bacteria</taxon>
        <taxon>Bacillati</taxon>
        <taxon>Bacillota</taxon>
        <taxon>Bacilli</taxon>
        <taxon>Lactobacillales</taxon>
        <taxon>Enterococcaceae</taxon>
        <taxon>Enterococcus</taxon>
    </lineage>
</organism>
<feature type="transmembrane region" description="Helical" evidence="1">
    <location>
        <begin position="170"/>
        <end position="188"/>
    </location>
</feature>
<dbReference type="Proteomes" id="UP001249240">
    <property type="component" value="Unassembled WGS sequence"/>
</dbReference>
<evidence type="ECO:0000313" key="3">
    <source>
        <dbReference type="Proteomes" id="UP001249240"/>
    </source>
</evidence>
<evidence type="ECO:0000313" key="2">
    <source>
        <dbReference type="EMBL" id="MDT2539739.1"/>
    </source>
</evidence>
<evidence type="ECO:0008006" key="4">
    <source>
        <dbReference type="Google" id="ProtNLM"/>
    </source>
</evidence>
<comment type="caution">
    <text evidence="2">The sequence shown here is derived from an EMBL/GenBank/DDBJ whole genome shotgun (WGS) entry which is preliminary data.</text>
</comment>
<keyword evidence="1" id="KW-0812">Transmembrane</keyword>
<feature type="transmembrane region" description="Helical" evidence="1">
    <location>
        <begin position="208"/>
        <end position="227"/>
    </location>
</feature>
<sequence>MRATLKVFFIGFRVMLRDPIMLVLIPAPFLVGATFHFFLPIVNQFLVQQFSIAINNYYALTDGLMLLLAPTLLTISSAFLLLEECDEGISGYYQVTPSGRLHYLMARIGIPALWGFINSILLGIVFTLSSLTFLSLFAISFIASLFSCAVAMMVVAFAANRVEGLAISKLTGITMIGLLIPWFIFDSWRWFLGVLPTYWLGQLTREDLFGVSFLAGVFTSFLWIALFTRKFLTKLSA</sequence>
<dbReference type="EMBL" id="JARPXM010000021">
    <property type="protein sequence ID" value="MDT2539739.1"/>
    <property type="molecule type" value="Genomic_DNA"/>
</dbReference>